<protein>
    <recommendedName>
        <fullName evidence="11">ABC transporter permease</fullName>
    </recommendedName>
</protein>
<evidence type="ECO:0008006" key="11">
    <source>
        <dbReference type="Google" id="ProtNLM"/>
    </source>
</evidence>
<keyword evidence="5 6" id="KW-0472">Membrane</keyword>
<evidence type="ECO:0000313" key="10">
    <source>
        <dbReference type="Proteomes" id="UP000075606"/>
    </source>
</evidence>
<gene>
    <name evidence="9" type="ORF">AWW68_11790</name>
</gene>
<feature type="transmembrane region" description="Helical" evidence="6">
    <location>
        <begin position="21"/>
        <end position="43"/>
    </location>
</feature>
<name>A0A150X3S3_9BACT</name>
<feature type="domain" description="ABC3 transporter permease C-terminal" evidence="7">
    <location>
        <begin position="296"/>
        <end position="403"/>
    </location>
</feature>
<dbReference type="PANTHER" id="PTHR30572">
    <property type="entry name" value="MEMBRANE COMPONENT OF TRANSPORTER-RELATED"/>
    <property type="match status" value="1"/>
</dbReference>
<dbReference type="InterPro" id="IPR025857">
    <property type="entry name" value="MacB_PCD"/>
</dbReference>
<organism evidence="9 10">
    <name type="scientific">Roseivirga spongicola</name>
    <dbReference type="NCBI Taxonomy" id="333140"/>
    <lineage>
        <taxon>Bacteria</taxon>
        <taxon>Pseudomonadati</taxon>
        <taxon>Bacteroidota</taxon>
        <taxon>Cytophagia</taxon>
        <taxon>Cytophagales</taxon>
        <taxon>Roseivirgaceae</taxon>
        <taxon>Roseivirga</taxon>
    </lineage>
</organism>
<dbReference type="InterPro" id="IPR050250">
    <property type="entry name" value="Macrolide_Exporter_MacB"/>
</dbReference>
<evidence type="ECO:0000313" key="9">
    <source>
        <dbReference type="EMBL" id="KYG73381.1"/>
    </source>
</evidence>
<evidence type="ECO:0000256" key="4">
    <source>
        <dbReference type="ARBA" id="ARBA00022989"/>
    </source>
</evidence>
<dbReference type="Proteomes" id="UP000075606">
    <property type="component" value="Unassembled WGS sequence"/>
</dbReference>
<evidence type="ECO:0000256" key="3">
    <source>
        <dbReference type="ARBA" id="ARBA00022692"/>
    </source>
</evidence>
<keyword evidence="2" id="KW-1003">Cell membrane</keyword>
<evidence type="ECO:0000259" key="7">
    <source>
        <dbReference type="Pfam" id="PF02687"/>
    </source>
</evidence>
<evidence type="ECO:0000256" key="2">
    <source>
        <dbReference type="ARBA" id="ARBA00022475"/>
    </source>
</evidence>
<dbReference type="PANTHER" id="PTHR30572:SF18">
    <property type="entry name" value="ABC-TYPE MACROLIDE FAMILY EXPORT SYSTEM PERMEASE COMPONENT 2"/>
    <property type="match status" value="1"/>
</dbReference>
<proteinExistence type="predicted"/>
<feature type="transmembrane region" description="Helical" evidence="6">
    <location>
        <begin position="776"/>
        <end position="798"/>
    </location>
</feature>
<keyword evidence="3 6" id="KW-0812">Transmembrane</keyword>
<keyword evidence="10" id="KW-1185">Reference proteome</keyword>
<dbReference type="OrthoDB" id="5933722at2"/>
<dbReference type="STRING" id="333140.AWW68_11790"/>
<feature type="transmembrane region" description="Helical" evidence="6">
    <location>
        <begin position="291"/>
        <end position="311"/>
    </location>
</feature>
<dbReference type="Pfam" id="PF02687">
    <property type="entry name" value="FtsX"/>
    <property type="match status" value="2"/>
</dbReference>
<feature type="transmembrane region" description="Helical" evidence="6">
    <location>
        <begin position="745"/>
        <end position="764"/>
    </location>
</feature>
<accession>A0A150X3S3</accession>
<dbReference type="EMBL" id="LRPC01000028">
    <property type="protein sequence ID" value="KYG73381.1"/>
    <property type="molecule type" value="Genomic_DNA"/>
</dbReference>
<evidence type="ECO:0000259" key="8">
    <source>
        <dbReference type="Pfam" id="PF12704"/>
    </source>
</evidence>
<keyword evidence="4 6" id="KW-1133">Transmembrane helix</keyword>
<evidence type="ECO:0000256" key="1">
    <source>
        <dbReference type="ARBA" id="ARBA00004651"/>
    </source>
</evidence>
<sequence>MLKNYFKTTLRSFRKNKAFALINLLGLSVGLAASIFILQYAFFHLSFDKYNSKSDRVFRVMNERFEGDQMIQRGQITYSAVGPQLAEDYPEVLRHTTVNTLGTNVFRYNEHVTEVNATLMVEPSYFDMFDVELLAGNPETLVSDGYQVVLTESMAQKVFQTTDGNWTEYIGEILEMGSSRLQWQVSGVVADPPANSSLQYEVLMSRVTTFTWWGESARFSWNSSDYFHYIELADGVSQKDFESKLEAFSAKYFRGNEVTGTFEEFHLQPLEEVHLYSDYEYEIHQTSDGRMVWILILIAVFILLMAWMNYVNLTTSRALQRAKEVGVRKVVGASRKQLIGQYLTESLVLNLLSFVLAITLIQALQVPFNNLVGEDLSLLAFISLKMASVPMAVWVLIILLIGSFGSGIYPAFVLSAFKPTQTLKGDYGKSAQGRILRKSLVTLQFILSTALIAGTYLVVKQTRYMKNQDLGMNLEQVVTVNGPSITDLDTTFVTHIHAFLNQLEQNPRIEKAGTSTTVFGNRLPRTFGVKRVGDSEGHMLNRLGANYGFFDVYEINFLAGRPFRTSDHNLDPRLINSAILNEKASKILGFESAEDAVNQKIQFFDQDWFIVGVTEDFHHRSLKESIEPLLMLPFYNVGGDTYHIRVSTENLSETIAYISDTYDQFYPGDLFEYGFMDARFESLYKSDVQFGKVFNLFSLLAISIACLGLFGLVGFTAMQRTKEIGIRKVLGASIQDILQLLSKEFLWLILLANFIGLPLIYMAARQWLNGYEYQTSIGLLFFLLPLIAVVLVSLLIVVSQSLKVASLNPVRSLRQE</sequence>
<dbReference type="InterPro" id="IPR003838">
    <property type="entry name" value="ABC3_permease_C"/>
</dbReference>
<comment type="caution">
    <text evidence="9">The sequence shown here is derived from an EMBL/GenBank/DDBJ whole genome shotgun (WGS) entry which is preliminary data.</text>
</comment>
<feature type="transmembrane region" description="Helical" evidence="6">
    <location>
        <begin position="388"/>
        <end position="414"/>
    </location>
</feature>
<feature type="transmembrane region" description="Helical" evidence="6">
    <location>
        <begin position="696"/>
        <end position="718"/>
    </location>
</feature>
<dbReference type="Pfam" id="PF12704">
    <property type="entry name" value="MacB_PCD"/>
    <property type="match status" value="1"/>
</dbReference>
<reference evidence="9 10" key="1">
    <citation type="submission" date="2016-01" db="EMBL/GenBank/DDBJ databases">
        <title>Genome sequencing of Roseivirga spongicola UST030701-084.</title>
        <authorList>
            <person name="Selvaratnam C."/>
            <person name="Thevarajoo S."/>
            <person name="Goh K.M."/>
            <person name="Ee R."/>
            <person name="Chan K.-G."/>
            <person name="Chong C.S."/>
        </authorList>
    </citation>
    <scope>NUCLEOTIDE SEQUENCE [LARGE SCALE GENOMIC DNA]</scope>
    <source>
        <strain evidence="9 10">UST030701-084</strain>
    </source>
</reference>
<evidence type="ECO:0000256" key="6">
    <source>
        <dbReference type="SAM" id="Phobius"/>
    </source>
</evidence>
<dbReference type="GO" id="GO:0022857">
    <property type="term" value="F:transmembrane transporter activity"/>
    <property type="evidence" value="ECO:0007669"/>
    <property type="project" value="TreeGrafter"/>
</dbReference>
<dbReference type="AlphaFoldDB" id="A0A150X3S3"/>
<feature type="domain" description="ABC3 transporter permease C-terminal" evidence="7">
    <location>
        <begin position="695"/>
        <end position="805"/>
    </location>
</feature>
<feature type="domain" description="MacB-like periplasmic core" evidence="8">
    <location>
        <begin position="21"/>
        <end position="247"/>
    </location>
</feature>
<dbReference type="GO" id="GO:0005886">
    <property type="term" value="C:plasma membrane"/>
    <property type="evidence" value="ECO:0007669"/>
    <property type="project" value="UniProtKB-SubCell"/>
</dbReference>
<feature type="transmembrane region" description="Helical" evidence="6">
    <location>
        <begin position="435"/>
        <end position="459"/>
    </location>
</feature>
<dbReference type="RefSeq" id="WP_068221635.1">
    <property type="nucleotide sequence ID" value="NZ_LRPC01000028.1"/>
</dbReference>
<feature type="transmembrane region" description="Helical" evidence="6">
    <location>
        <begin position="347"/>
        <end position="368"/>
    </location>
</feature>
<evidence type="ECO:0000256" key="5">
    <source>
        <dbReference type="ARBA" id="ARBA00023136"/>
    </source>
</evidence>
<comment type="subcellular location">
    <subcellularLocation>
        <location evidence="1">Cell membrane</location>
        <topology evidence="1">Multi-pass membrane protein</topology>
    </subcellularLocation>
</comment>